<evidence type="ECO:0000256" key="2">
    <source>
        <dbReference type="SAM" id="Phobius"/>
    </source>
</evidence>
<proteinExistence type="predicted"/>
<keyword evidence="4" id="KW-1185">Reference proteome</keyword>
<feature type="transmembrane region" description="Helical" evidence="2">
    <location>
        <begin position="50"/>
        <end position="72"/>
    </location>
</feature>
<feature type="region of interest" description="Disordered" evidence="1">
    <location>
        <begin position="77"/>
        <end position="101"/>
    </location>
</feature>
<sequence>MDRCSRLLREGAAVVALLHGGSVVAVMFRGEGVMSHPLKTTQPTAASCAAVADVVAVSVGTVAIGPVVYAAAAGRRATVDSGGGGRGGGGGSLRHLTLSTV</sequence>
<comment type="caution">
    <text evidence="3">The sequence shown here is derived from an EMBL/GenBank/DDBJ whole genome shotgun (WGS) entry which is preliminary data.</text>
</comment>
<dbReference type="EMBL" id="BRXU01000017">
    <property type="protein sequence ID" value="GLC57089.1"/>
    <property type="molecule type" value="Genomic_DNA"/>
</dbReference>
<feature type="compositionally biased region" description="Gly residues" evidence="1">
    <location>
        <begin position="81"/>
        <end position="92"/>
    </location>
</feature>
<protein>
    <submittedName>
        <fullName evidence="3">Uncharacterized protein</fullName>
    </submittedName>
</protein>
<accession>A0A9W6F5K1</accession>
<evidence type="ECO:0000313" key="3">
    <source>
        <dbReference type="EMBL" id="GLC57089.1"/>
    </source>
</evidence>
<name>A0A9W6F5K1_9CHLO</name>
<feature type="transmembrane region" description="Helical" evidence="2">
    <location>
        <begin position="12"/>
        <end position="30"/>
    </location>
</feature>
<reference evidence="3 4" key="1">
    <citation type="journal article" date="2023" name="Commun. Biol.">
        <title>Reorganization of the ancestral sex-determining regions during the evolution of trioecy in Pleodorina starrii.</title>
        <authorList>
            <person name="Takahashi K."/>
            <person name="Suzuki S."/>
            <person name="Kawai-Toyooka H."/>
            <person name="Yamamoto K."/>
            <person name="Hamaji T."/>
            <person name="Ootsuki R."/>
            <person name="Yamaguchi H."/>
            <person name="Kawachi M."/>
            <person name="Higashiyama T."/>
            <person name="Nozaki H."/>
        </authorList>
    </citation>
    <scope>NUCLEOTIDE SEQUENCE [LARGE SCALE GENOMIC DNA]</scope>
    <source>
        <strain evidence="3 4">NIES-4479</strain>
    </source>
</reference>
<evidence type="ECO:0000313" key="4">
    <source>
        <dbReference type="Proteomes" id="UP001165080"/>
    </source>
</evidence>
<gene>
    <name evidence="3" type="primary">PLEST003245</name>
    <name evidence="3" type="ORF">PLESTB_001182100</name>
</gene>
<keyword evidence="2" id="KW-0812">Transmembrane</keyword>
<evidence type="ECO:0000256" key="1">
    <source>
        <dbReference type="SAM" id="MobiDB-lite"/>
    </source>
</evidence>
<dbReference type="AlphaFoldDB" id="A0A9W6F5K1"/>
<dbReference type="Proteomes" id="UP001165080">
    <property type="component" value="Unassembled WGS sequence"/>
</dbReference>
<keyword evidence="2" id="KW-1133">Transmembrane helix</keyword>
<organism evidence="3 4">
    <name type="scientific">Pleodorina starrii</name>
    <dbReference type="NCBI Taxonomy" id="330485"/>
    <lineage>
        <taxon>Eukaryota</taxon>
        <taxon>Viridiplantae</taxon>
        <taxon>Chlorophyta</taxon>
        <taxon>core chlorophytes</taxon>
        <taxon>Chlorophyceae</taxon>
        <taxon>CS clade</taxon>
        <taxon>Chlamydomonadales</taxon>
        <taxon>Volvocaceae</taxon>
        <taxon>Pleodorina</taxon>
    </lineage>
</organism>
<keyword evidence="2" id="KW-0472">Membrane</keyword>